<dbReference type="AlphaFoldDB" id="A0AAV1ZHS9"/>
<feature type="non-terminal residue" evidence="2">
    <location>
        <position position="69"/>
    </location>
</feature>
<protein>
    <submittedName>
        <fullName evidence="2">Uncharacterized protein</fullName>
    </submittedName>
</protein>
<gene>
    <name evidence="2" type="ORF">LARSCL_LOCUS5052</name>
</gene>
<evidence type="ECO:0000256" key="1">
    <source>
        <dbReference type="SAM" id="MobiDB-lite"/>
    </source>
</evidence>
<accession>A0AAV1ZHS9</accession>
<organism evidence="2 3">
    <name type="scientific">Larinioides sclopetarius</name>
    <dbReference type="NCBI Taxonomy" id="280406"/>
    <lineage>
        <taxon>Eukaryota</taxon>
        <taxon>Metazoa</taxon>
        <taxon>Ecdysozoa</taxon>
        <taxon>Arthropoda</taxon>
        <taxon>Chelicerata</taxon>
        <taxon>Arachnida</taxon>
        <taxon>Araneae</taxon>
        <taxon>Araneomorphae</taxon>
        <taxon>Entelegynae</taxon>
        <taxon>Araneoidea</taxon>
        <taxon>Araneidae</taxon>
        <taxon>Larinioides</taxon>
    </lineage>
</organism>
<evidence type="ECO:0000313" key="2">
    <source>
        <dbReference type="EMBL" id="CAL1270008.1"/>
    </source>
</evidence>
<dbReference type="EMBL" id="CAXIEN010000045">
    <property type="protein sequence ID" value="CAL1270008.1"/>
    <property type="molecule type" value="Genomic_DNA"/>
</dbReference>
<comment type="caution">
    <text evidence="2">The sequence shown here is derived from an EMBL/GenBank/DDBJ whole genome shotgun (WGS) entry which is preliminary data.</text>
</comment>
<dbReference type="Proteomes" id="UP001497382">
    <property type="component" value="Unassembled WGS sequence"/>
</dbReference>
<keyword evidence="3" id="KW-1185">Reference proteome</keyword>
<proteinExistence type="predicted"/>
<feature type="region of interest" description="Disordered" evidence="1">
    <location>
        <begin position="1"/>
        <end position="21"/>
    </location>
</feature>
<name>A0AAV1ZHS9_9ARAC</name>
<feature type="compositionally biased region" description="Basic and acidic residues" evidence="1">
    <location>
        <begin position="7"/>
        <end position="21"/>
    </location>
</feature>
<reference evidence="2 3" key="1">
    <citation type="submission" date="2024-04" db="EMBL/GenBank/DDBJ databases">
        <authorList>
            <person name="Rising A."/>
            <person name="Reimegard J."/>
            <person name="Sonavane S."/>
            <person name="Akerstrom W."/>
            <person name="Nylinder S."/>
            <person name="Hedman E."/>
            <person name="Kallberg Y."/>
        </authorList>
    </citation>
    <scope>NUCLEOTIDE SEQUENCE [LARGE SCALE GENOMIC DNA]</scope>
</reference>
<evidence type="ECO:0000313" key="3">
    <source>
        <dbReference type="Proteomes" id="UP001497382"/>
    </source>
</evidence>
<sequence length="69" mass="8096">MKRKRPHSGEKQKTYNLSKREEKRTITAVKGKTAYPRAAASHRKPNNSTDKTFDYEDMIFTPTMYEDIT</sequence>